<dbReference type="PANTHER" id="PTHR36115">
    <property type="entry name" value="PROLINE-RICH ANTIGEN HOMOLOG-RELATED"/>
    <property type="match status" value="1"/>
</dbReference>
<evidence type="ECO:0000256" key="5">
    <source>
        <dbReference type="ARBA" id="ARBA00023136"/>
    </source>
</evidence>
<evidence type="ECO:0000256" key="4">
    <source>
        <dbReference type="ARBA" id="ARBA00022989"/>
    </source>
</evidence>
<name>A0A9X1MLR9_9BACT</name>
<feature type="transmembrane region" description="Helical" evidence="6">
    <location>
        <begin position="60"/>
        <end position="77"/>
    </location>
</feature>
<keyword evidence="2" id="KW-1003">Cell membrane</keyword>
<dbReference type="Proteomes" id="UP001139103">
    <property type="component" value="Unassembled WGS sequence"/>
</dbReference>
<dbReference type="EMBL" id="JAJKFT010000010">
    <property type="protein sequence ID" value="MCC9629388.1"/>
    <property type="molecule type" value="Genomic_DNA"/>
</dbReference>
<evidence type="ECO:0000259" key="7">
    <source>
        <dbReference type="Pfam" id="PF06271"/>
    </source>
</evidence>
<reference evidence="8" key="1">
    <citation type="submission" date="2021-11" db="EMBL/GenBank/DDBJ databases">
        <title>Genome sequence.</title>
        <authorList>
            <person name="Sun Q."/>
        </authorList>
    </citation>
    <scope>NUCLEOTIDE SEQUENCE</scope>
    <source>
        <strain evidence="8">JC732</strain>
    </source>
</reference>
<evidence type="ECO:0000256" key="6">
    <source>
        <dbReference type="SAM" id="Phobius"/>
    </source>
</evidence>
<accession>A0A9X1MLR9</accession>
<keyword evidence="5 6" id="KW-0472">Membrane</keyword>
<comment type="caution">
    <text evidence="8">The sequence shown here is derived from an EMBL/GenBank/DDBJ whole genome shotgun (WGS) entry which is preliminary data.</text>
</comment>
<evidence type="ECO:0000256" key="2">
    <source>
        <dbReference type="ARBA" id="ARBA00022475"/>
    </source>
</evidence>
<dbReference type="PANTHER" id="PTHR36115:SF6">
    <property type="entry name" value="PROLINE-RICH ANTIGEN HOMOLOG"/>
    <property type="match status" value="1"/>
</dbReference>
<proteinExistence type="predicted"/>
<organism evidence="8 9">
    <name type="scientific">Blastopirellula sediminis</name>
    <dbReference type="NCBI Taxonomy" id="2894196"/>
    <lineage>
        <taxon>Bacteria</taxon>
        <taxon>Pseudomonadati</taxon>
        <taxon>Planctomycetota</taxon>
        <taxon>Planctomycetia</taxon>
        <taxon>Pirellulales</taxon>
        <taxon>Pirellulaceae</taxon>
        <taxon>Blastopirellula</taxon>
    </lineage>
</organism>
<evidence type="ECO:0000313" key="9">
    <source>
        <dbReference type="Proteomes" id="UP001139103"/>
    </source>
</evidence>
<evidence type="ECO:0000256" key="3">
    <source>
        <dbReference type="ARBA" id="ARBA00022692"/>
    </source>
</evidence>
<protein>
    <submittedName>
        <fullName evidence="8">RDD family protein</fullName>
    </submittedName>
</protein>
<dbReference type="InterPro" id="IPR010432">
    <property type="entry name" value="RDD"/>
</dbReference>
<gene>
    <name evidence="8" type="ORF">LOC68_13380</name>
</gene>
<sequence length="183" mass="20482">MLDNSLGEADYYDERDYIGILRRLVIYAIDIFVLLMLGVAVGIPITITAVLEILPLDPGITFWLVYLLAIWTYLAPIKRTRFGTLGYLICGVRIVSATGAPPSLLVMTTRMVLWIANPFNTITDLCWIGLDSERQILRDCYLGNYLVNRNAQPIGSGPVHLTRYFAMGFAMAYPRVCRGKLGS</sequence>
<dbReference type="AlphaFoldDB" id="A0A9X1MLR9"/>
<dbReference type="GO" id="GO:0005886">
    <property type="term" value="C:plasma membrane"/>
    <property type="evidence" value="ECO:0007669"/>
    <property type="project" value="UniProtKB-SubCell"/>
</dbReference>
<feature type="domain" description="RDD" evidence="7">
    <location>
        <begin position="19"/>
        <end position="142"/>
    </location>
</feature>
<evidence type="ECO:0000313" key="8">
    <source>
        <dbReference type="EMBL" id="MCC9629388.1"/>
    </source>
</evidence>
<feature type="transmembrane region" description="Helical" evidence="6">
    <location>
        <begin position="24"/>
        <end position="54"/>
    </location>
</feature>
<dbReference type="RefSeq" id="WP_230219343.1">
    <property type="nucleotide sequence ID" value="NZ_JAJKFT010000010.1"/>
</dbReference>
<dbReference type="Pfam" id="PF06271">
    <property type="entry name" value="RDD"/>
    <property type="match status" value="1"/>
</dbReference>
<keyword evidence="4 6" id="KW-1133">Transmembrane helix</keyword>
<dbReference type="InterPro" id="IPR051791">
    <property type="entry name" value="Pra-immunoreactive"/>
</dbReference>
<keyword evidence="9" id="KW-1185">Reference proteome</keyword>
<comment type="subcellular location">
    <subcellularLocation>
        <location evidence="1">Cell membrane</location>
        <topology evidence="1">Multi-pass membrane protein</topology>
    </subcellularLocation>
</comment>
<evidence type="ECO:0000256" key="1">
    <source>
        <dbReference type="ARBA" id="ARBA00004651"/>
    </source>
</evidence>
<keyword evidence="3 6" id="KW-0812">Transmembrane</keyword>